<reference evidence="1" key="1">
    <citation type="submission" date="2022-09" db="EMBL/GenBank/DDBJ databases">
        <title>Comparative genomics and taxonomic characterization of three novel marine species of genus Reichenbachiella exhibiting antioxidant and polysaccharide degradation activities.</title>
        <authorList>
            <person name="Muhammad N."/>
            <person name="Lee Y.-J."/>
            <person name="Ko J."/>
            <person name="Kim S.-G."/>
        </authorList>
    </citation>
    <scope>NUCLEOTIDE SEQUENCE</scope>
    <source>
        <strain evidence="1">BKB1-1</strain>
    </source>
</reference>
<proteinExistence type="predicted"/>
<dbReference type="RefSeq" id="WP_262309687.1">
    <property type="nucleotide sequence ID" value="NZ_CP106679.1"/>
</dbReference>
<evidence type="ECO:0000313" key="1">
    <source>
        <dbReference type="EMBL" id="UXP32251.1"/>
    </source>
</evidence>
<name>A0ABY6CP08_9BACT</name>
<sequence length="484" mass="56262">MSIIFPRPFAIAIDDLGWLKGYDEGEEGYGPYRLGIDRLTTIADYEAVIDLAKKAGVRLQGLFILGEMDRENFLGDYPTTTHFRENWDNSENISDLQLEMMEYVKHHGAHLEFGLHGIGHEFWPKEGTRRRAEWYNTDDDHPWPEEEIRKHVECFVRIMKQYGISKEEGHSFPESFVPCAYSYYWNPNGTYSLGSVLGEYGIRFANTDFTQIPECNPPKEDNGGGFDHKVHVMNRYNYGNLWCAEAKLPDTPLADQPTDYIETHWPNLLYSKEESQQDVTAKWVDYYQSVQKDSSRYCAKNTEQMHSQWLYKKYTKITEKKPNTVHIDNTEMPDEVYANLSPSNMVLKIQLSEGQHISSATLDGKCIPAYFEDQGYAFLYLPPLLQKKYELKYELGVTQISQIVWHDNTSNILDTSCTKEETRVKLRWYGRQTLRILNVKTPVEISSNNQKLKILDWKVEGEYLNIDLEAHDIQGETGTIQIKY</sequence>
<evidence type="ECO:0000313" key="2">
    <source>
        <dbReference type="Proteomes" id="UP001065174"/>
    </source>
</evidence>
<dbReference type="EMBL" id="CP106679">
    <property type="protein sequence ID" value="UXP32251.1"/>
    <property type="molecule type" value="Genomic_DNA"/>
</dbReference>
<accession>A0ABY6CP08</accession>
<protein>
    <submittedName>
        <fullName evidence="1">Uncharacterized protein</fullName>
    </submittedName>
</protein>
<organism evidence="1 2">
    <name type="scientific">Reichenbachiella agarivorans</name>
    <dbReference type="NCBI Taxonomy" id="2979464"/>
    <lineage>
        <taxon>Bacteria</taxon>
        <taxon>Pseudomonadati</taxon>
        <taxon>Bacteroidota</taxon>
        <taxon>Cytophagia</taxon>
        <taxon>Cytophagales</taxon>
        <taxon>Reichenbachiellaceae</taxon>
        <taxon>Reichenbachiella</taxon>
    </lineage>
</organism>
<dbReference type="Proteomes" id="UP001065174">
    <property type="component" value="Chromosome"/>
</dbReference>
<keyword evidence="2" id="KW-1185">Reference proteome</keyword>
<gene>
    <name evidence="1" type="ORF">N6H18_18085</name>
</gene>